<dbReference type="PANTHER" id="PTHR43289">
    <property type="entry name" value="MITOGEN-ACTIVATED PROTEIN KINASE KINASE KINASE 20-RELATED"/>
    <property type="match status" value="1"/>
</dbReference>
<dbReference type="Gene3D" id="1.10.510.10">
    <property type="entry name" value="Transferase(Phosphotransferase) domain 1"/>
    <property type="match status" value="1"/>
</dbReference>
<dbReference type="SMART" id="SM00220">
    <property type="entry name" value="S_TKc"/>
    <property type="match status" value="1"/>
</dbReference>
<feature type="region of interest" description="Disordered" evidence="6">
    <location>
        <begin position="1"/>
        <end position="85"/>
    </location>
</feature>
<protein>
    <recommendedName>
        <fullName evidence="7">Protein kinase domain-containing protein</fullName>
    </recommendedName>
</protein>
<dbReference type="KEGG" id="gog:C1280_27960"/>
<dbReference type="EMBL" id="CP025958">
    <property type="protein sequence ID" value="AWM40442.1"/>
    <property type="molecule type" value="Genomic_DNA"/>
</dbReference>
<feature type="binding site" evidence="5">
    <location>
        <position position="186"/>
    </location>
    <ligand>
        <name>ATP</name>
        <dbReference type="ChEBI" id="CHEBI:30616"/>
    </ligand>
</feature>
<evidence type="ECO:0000256" key="5">
    <source>
        <dbReference type="PROSITE-ProRule" id="PRU10141"/>
    </source>
</evidence>
<feature type="compositionally biased region" description="Basic and acidic residues" evidence="6">
    <location>
        <begin position="1"/>
        <end position="11"/>
    </location>
</feature>
<keyword evidence="2 5" id="KW-0547">Nucleotide-binding</keyword>
<evidence type="ECO:0000256" key="3">
    <source>
        <dbReference type="ARBA" id="ARBA00022777"/>
    </source>
</evidence>
<dbReference type="PROSITE" id="PS00108">
    <property type="entry name" value="PROTEIN_KINASE_ST"/>
    <property type="match status" value="1"/>
</dbReference>
<dbReference type="SUPFAM" id="SSF56112">
    <property type="entry name" value="Protein kinase-like (PK-like)"/>
    <property type="match status" value="1"/>
</dbReference>
<feature type="region of interest" description="Disordered" evidence="6">
    <location>
        <begin position="480"/>
        <end position="505"/>
    </location>
</feature>
<dbReference type="GO" id="GO:0005524">
    <property type="term" value="F:ATP binding"/>
    <property type="evidence" value="ECO:0007669"/>
    <property type="project" value="UniProtKB-UniRule"/>
</dbReference>
<keyword evidence="9" id="KW-1185">Reference proteome</keyword>
<name>A0A2Z3H7R9_9BACT</name>
<feature type="region of interest" description="Disordered" evidence="6">
    <location>
        <begin position="113"/>
        <end position="137"/>
    </location>
</feature>
<evidence type="ECO:0000313" key="8">
    <source>
        <dbReference type="EMBL" id="AWM40442.1"/>
    </source>
</evidence>
<dbReference type="GO" id="GO:0004674">
    <property type="term" value="F:protein serine/threonine kinase activity"/>
    <property type="evidence" value="ECO:0007669"/>
    <property type="project" value="TreeGrafter"/>
</dbReference>
<dbReference type="PROSITE" id="PS00107">
    <property type="entry name" value="PROTEIN_KINASE_ATP"/>
    <property type="match status" value="1"/>
</dbReference>
<organism evidence="8 9">
    <name type="scientific">Gemmata obscuriglobus</name>
    <dbReference type="NCBI Taxonomy" id="114"/>
    <lineage>
        <taxon>Bacteria</taxon>
        <taxon>Pseudomonadati</taxon>
        <taxon>Planctomycetota</taxon>
        <taxon>Planctomycetia</taxon>
        <taxon>Gemmatales</taxon>
        <taxon>Gemmataceae</taxon>
        <taxon>Gemmata</taxon>
    </lineage>
</organism>
<feature type="compositionally biased region" description="Polar residues" evidence="6">
    <location>
        <begin position="71"/>
        <end position="85"/>
    </location>
</feature>
<dbReference type="Proteomes" id="UP000245802">
    <property type="component" value="Chromosome"/>
</dbReference>
<dbReference type="CDD" id="cd14014">
    <property type="entry name" value="STKc_PknB_like"/>
    <property type="match status" value="1"/>
</dbReference>
<evidence type="ECO:0000256" key="2">
    <source>
        <dbReference type="ARBA" id="ARBA00022741"/>
    </source>
</evidence>
<dbReference type="Gene3D" id="3.30.200.20">
    <property type="entry name" value="Phosphorylase Kinase, domain 1"/>
    <property type="match status" value="1"/>
</dbReference>
<sequence>MPASHNGERFTCRRCPFFEAADRTRGRRPHGVRTEMGTPTEPPGRPSSANHAAPVPPSAGGPGAEVPPLSGGSTSAHQPNNSLSDLILNGSSVRARSAGSDIAKFLTQPQVGAANTDDAPTIITKNGDKTPLTPPPPPLPLAGSEPPSVAGRRLGHFELIEAIGAGGMAAVLKARDLELGRVVALKILPPEAARDLESVTRFKQEARSAAKLDHENIARVYFCGEDQGLHFIAFEFVEGENLRVLIDRRGRLPKAECVRYMIQVAAGLNHAAERGVVHRDIKPSNILITPDGRAKIVDMGLARYLGSELSNGGVTQSGVTLGTFDYISPEQALDPRRADVRSDIYSLGCTFYHALTGRPPVPEGTAARKLRAHQEDDFLDPRELNPGIPDELAAVLARMVMKDPSARYQTPTELIAHLKGLAEQLNIADAVANDPAAQAVPADKQMLPGVPTIRPWWVLAVVAVAAAVVAFVVSTADPGRAPGIQPPPESAAKAPEPVAGTKGGPVLAPAAEAGGVVRTVEELEKRLAAPATDKVVVVLAPVSFDLSKLAQPVAFQGTSLELVGTPDGQGRGPRLMLPPGALSIKAQTVTVRGVWVVCTAPSREWPADSERAAWAGLRLEDAERVELTECVFRSAPGAPDELFPGQAGGASTVSVTRSPDGRAPRVSLARCLFGPGAVALTLPAGSTAAAADCGFAPHTAVVQFDAPGEAGGRSEAQFDRCSFMLNPGGAATEATGDLTVRAEDCVFAPVYGPSLFPTSVFEDQPVRGAVIRVRGVTFRGVQLVLPAGRASAFYAVNPVRGADRTLSFDECRGVTGLSVEDKGKVELRERPWDKANPDPAALTTGPSPWSAFKLGFGAEPALFTSDKRRPEPRGAAFNDAERHDLLAWRHRAYPDLKIWPPARPLSAAEVTEKVWHPDAKPEDLRPGEFTDLRALLRAARPDDVILIQHTGDLRVDNEELKTATKSNGGELRVTFRPKKGFAPVLVIQGDMDRDQSLFKLKSGEVTFEDLTFRLTPKEGQTVAAVAVIGGKGCTFRRCAFTLAEEDDSKATAVHLPDPEKVMKMGPTARAVPKVVFERCVIRGRGRAVWIEVSRPLTLELTDTLTALDGPVVLAQAGGEGGTGTGTSSARLTRVTALTGGPVVELRGGKSTDLMRSSSLTKLEVETDNCLFVDVPGAGRPLVEIEGVEPTDWKSVLSWRVPAKPNRYANFDPAAVVAQIRAGADGSVKEWGWNDWANNVGEPLSARGVRLGKVKFAAAPAGLKELSTVRPADLAVESVVFPDPADKVTGGADPKVLPALPEEPKPE</sequence>
<proteinExistence type="predicted"/>
<accession>A0A2Z3H7R9</accession>
<dbReference type="PANTHER" id="PTHR43289:SF6">
    <property type="entry name" value="SERINE_THREONINE-PROTEIN KINASE NEKL-3"/>
    <property type="match status" value="1"/>
</dbReference>
<keyword evidence="3" id="KW-0418">Kinase</keyword>
<evidence type="ECO:0000256" key="6">
    <source>
        <dbReference type="SAM" id="MobiDB-lite"/>
    </source>
</evidence>
<dbReference type="InterPro" id="IPR000719">
    <property type="entry name" value="Prot_kinase_dom"/>
</dbReference>
<dbReference type="InterPro" id="IPR008271">
    <property type="entry name" value="Ser/Thr_kinase_AS"/>
</dbReference>
<evidence type="ECO:0000256" key="1">
    <source>
        <dbReference type="ARBA" id="ARBA00022679"/>
    </source>
</evidence>
<feature type="compositionally biased region" description="Low complexity" evidence="6">
    <location>
        <begin position="490"/>
        <end position="499"/>
    </location>
</feature>
<feature type="region of interest" description="Disordered" evidence="6">
    <location>
        <begin position="1282"/>
        <end position="1306"/>
    </location>
</feature>
<evidence type="ECO:0000259" key="7">
    <source>
        <dbReference type="PROSITE" id="PS50011"/>
    </source>
</evidence>
<dbReference type="InterPro" id="IPR011009">
    <property type="entry name" value="Kinase-like_dom_sf"/>
</dbReference>
<dbReference type="InterPro" id="IPR017441">
    <property type="entry name" value="Protein_kinase_ATP_BS"/>
</dbReference>
<evidence type="ECO:0000313" key="9">
    <source>
        <dbReference type="Proteomes" id="UP000245802"/>
    </source>
</evidence>
<feature type="domain" description="Protein kinase" evidence="7">
    <location>
        <begin position="157"/>
        <end position="420"/>
    </location>
</feature>
<keyword evidence="4 5" id="KW-0067">ATP-binding</keyword>
<reference evidence="8 9" key="1">
    <citation type="submission" date="2018-01" db="EMBL/GenBank/DDBJ databases">
        <title>G. obscuriglobus.</title>
        <authorList>
            <person name="Franke J."/>
            <person name="Blomberg W."/>
            <person name="Selmecki A."/>
        </authorList>
    </citation>
    <scope>NUCLEOTIDE SEQUENCE [LARGE SCALE GENOMIC DNA]</scope>
    <source>
        <strain evidence="8 9">DSM 5831</strain>
    </source>
</reference>
<evidence type="ECO:0000256" key="4">
    <source>
        <dbReference type="ARBA" id="ARBA00022840"/>
    </source>
</evidence>
<dbReference type="OrthoDB" id="6111975at2"/>
<dbReference type="PROSITE" id="PS50011">
    <property type="entry name" value="PROTEIN_KINASE_DOM"/>
    <property type="match status" value="1"/>
</dbReference>
<keyword evidence="1" id="KW-0808">Transferase</keyword>
<dbReference type="Pfam" id="PF00069">
    <property type="entry name" value="Pkinase"/>
    <property type="match status" value="1"/>
</dbReference>
<gene>
    <name evidence="8" type="ORF">C1280_27960</name>
</gene>